<evidence type="ECO:0000313" key="2">
    <source>
        <dbReference type="EMBL" id="EFK96973.1"/>
    </source>
</evidence>
<feature type="domain" description="Integrase catalytic" evidence="1">
    <location>
        <begin position="104"/>
        <end position="266"/>
    </location>
</feature>
<proteinExistence type="predicted"/>
<dbReference type="PANTHER" id="PTHR46889">
    <property type="entry name" value="TRANSPOSASE INSF FOR INSERTION SEQUENCE IS3B-RELATED"/>
    <property type="match status" value="1"/>
</dbReference>
<dbReference type="Pfam" id="PF13333">
    <property type="entry name" value="rve_2"/>
    <property type="match status" value="1"/>
</dbReference>
<dbReference type="InterPro" id="IPR048020">
    <property type="entry name" value="Transpos_IS3"/>
</dbReference>
<dbReference type="PROSITE" id="PS50994">
    <property type="entry name" value="INTEGRASE"/>
    <property type="match status" value="1"/>
</dbReference>
<accession>D9PHH3</accession>
<dbReference type="AlphaFoldDB" id="D9PHH3"/>
<dbReference type="GO" id="GO:0015074">
    <property type="term" value="P:DNA integration"/>
    <property type="evidence" value="ECO:0007669"/>
    <property type="project" value="InterPro"/>
</dbReference>
<gene>
    <name evidence="2" type="ORF">LDC_0973</name>
</gene>
<name>D9PHH3_9ZZZZ</name>
<dbReference type="SUPFAM" id="SSF53098">
    <property type="entry name" value="Ribonuclease H-like"/>
    <property type="match status" value="1"/>
</dbReference>
<dbReference type="Pfam" id="PF00665">
    <property type="entry name" value="rve"/>
    <property type="match status" value="1"/>
</dbReference>
<dbReference type="EMBL" id="ADZX01000372">
    <property type="protein sequence ID" value="EFK96973.1"/>
    <property type="molecule type" value="Genomic_DNA"/>
</dbReference>
<dbReference type="InterPro" id="IPR025948">
    <property type="entry name" value="HTH-like_dom"/>
</dbReference>
<dbReference type="Gene3D" id="3.30.420.10">
    <property type="entry name" value="Ribonuclease H-like superfamily/Ribonuclease H"/>
    <property type="match status" value="1"/>
</dbReference>
<dbReference type="GO" id="GO:0003676">
    <property type="term" value="F:nucleic acid binding"/>
    <property type="evidence" value="ECO:0007669"/>
    <property type="project" value="InterPro"/>
</dbReference>
<reference evidence="2" key="1">
    <citation type="submission" date="2010-07" db="EMBL/GenBank/DDBJ databases">
        <authorList>
            <consortium name="CONSOLIDER consortium CSD2007-00005"/>
            <person name="Guazzaroni M.-E."/>
            <person name="Richter M."/>
            <person name="Garcia-Salamanca A."/>
            <person name="Yarza P."/>
            <person name="Ferrer M."/>
        </authorList>
    </citation>
    <scope>NUCLEOTIDE SEQUENCE</scope>
</reference>
<sequence>MCKTLKVSSNAYYNWIKNPKKQEDPMLTSLVKLCFEESFGIYGTRRIKKFFEKEYGWVVSRRRIAKTMKLLNIKAKAKKRFKIITTNSKHNFAISPNRIEQDFYASSPNELYVGDITYIRTKEGWLYLATVIDLFSRSVIGHAISDRLHTQIIISALNIAKSKRTTLKDAIFHSDRGSQYASDEFREILSKNGMVQSMSAKGNCYDNAVAESFFHILKTELIYNISFQTKQEARIAIEEYIRFYNTKRLHSYNDYISPFEAEIRWWLNEKSRVA</sequence>
<dbReference type="InterPro" id="IPR050900">
    <property type="entry name" value="Transposase_IS3/IS150/IS904"/>
</dbReference>
<dbReference type="InterPro" id="IPR036397">
    <property type="entry name" value="RNaseH_sf"/>
</dbReference>
<evidence type="ECO:0000259" key="1">
    <source>
        <dbReference type="PROSITE" id="PS50994"/>
    </source>
</evidence>
<reference evidence="2" key="2">
    <citation type="journal article" date="2011" name="Microb. Ecol.">
        <title>Taxonomic and Functional Metagenomic Profiling of the Microbial Community in the Anoxic Sediment of a Sub-saline Shallow Lake (Laguna de Carrizo, Central Spain).</title>
        <authorList>
            <person name="Ferrer M."/>
            <person name="Guazzaroni M.E."/>
            <person name="Richter M."/>
            <person name="Garcia-Salamanca A."/>
            <person name="Yarza P."/>
            <person name="Suarez-Suarez A."/>
            <person name="Solano J."/>
            <person name="Alcaide M."/>
            <person name="van Dillewijn P."/>
            <person name="Molina-Henares M.A."/>
            <person name="Lopez-Cortes N."/>
            <person name="Al-Ramahi Y."/>
            <person name="Guerrero C."/>
            <person name="Acosta A."/>
            <person name="de Eugenio L.I."/>
            <person name="Martinez V."/>
            <person name="Marques S."/>
            <person name="Rojo F."/>
            <person name="Santero E."/>
            <person name="Genilloud O."/>
            <person name="Perez-Perez J."/>
            <person name="Rossello-Mora R."/>
            <person name="Ramos J.L."/>
        </authorList>
    </citation>
    <scope>NUCLEOTIDE SEQUENCE</scope>
</reference>
<protein>
    <submittedName>
        <fullName evidence="2">Integrase, catalytic region</fullName>
    </submittedName>
</protein>
<dbReference type="InterPro" id="IPR001584">
    <property type="entry name" value="Integrase_cat-core"/>
</dbReference>
<dbReference type="NCBIfam" id="NF033516">
    <property type="entry name" value="transpos_IS3"/>
    <property type="match status" value="1"/>
</dbReference>
<dbReference type="Pfam" id="PF13276">
    <property type="entry name" value="HTH_21"/>
    <property type="match status" value="1"/>
</dbReference>
<organism evidence="2">
    <name type="scientific">sediment metagenome</name>
    <dbReference type="NCBI Taxonomy" id="749907"/>
    <lineage>
        <taxon>unclassified sequences</taxon>
        <taxon>metagenomes</taxon>
        <taxon>ecological metagenomes</taxon>
    </lineage>
</organism>
<dbReference type="PANTHER" id="PTHR46889:SF4">
    <property type="entry name" value="TRANSPOSASE INSO FOR INSERTION SEQUENCE ELEMENT IS911B-RELATED"/>
    <property type="match status" value="1"/>
</dbReference>
<dbReference type="InterPro" id="IPR012337">
    <property type="entry name" value="RNaseH-like_sf"/>
</dbReference>
<comment type="caution">
    <text evidence="2">The sequence shown here is derived from an EMBL/GenBank/DDBJ whole genome shotgun (WGS) entry which is preliminary data.</text>
</comment>